<dbReference type="InterPro" id="IPR023214">
    <property type="entry name" value="HAD_sf"/>
</dbReference>
<sequence length="226" mass="23400">MSSGDPAAGQQPTAGRPHALLLDLDGTLVDSEPIHRAGFERWFAHRGWAFDREVASLFTGRRADDVFRTVEGPWSGGDPTQMFHEIVAMVPRDRLPDAVPGAVASIERALAAGIPLALVTSAGGRWADKALAALGGIDRFDVVVTRDDVSVGKPDPSGYALACERLGVDAGCALACEDAPQGVVAAVAAGVGTVVGVTTSFSDQVLREAGAHATLPDLTGIPALLR</sequence>
<dbReference type="EMBL" id="BAABFX010000028">
    <property type="protein sequence ID" value="GAA4397840.1"/>
    <property type="molecule type" value="Genomic_DNA"/>
</dbReference>
<name>A0ABP8JYE5_9MICO</name>
<dbReference type="NCBIfam" id="TIGR01509">
    <property type="entry name" value="HAD-SF-IA-v3"/>
    <property type="match status" value="1"/>
</dbReference>
<dbReference type="RefSeq" id="WP_159902558.1">
    <property type="nucleotide sequence ID" value="NZ_BAABFX010000028.1"/>
</dbReference>
<dbReference type="SFLD" id="SFLDG01129">
    <property type="entry name" value="C1.5:_HAD__Beta-PGM__Phosphata"/>
    <property type="match status" value="1"/>
</dbReference>
<dbReference type="InterPro" id="IPR051806">
    <property type="entry name" value="HAD-like_SPP"/>
</dbReference>
<dbReference type="GO" id="GO:0016787">
    <property type="term" value="F:hydrolase activity"/>
    <property type="evidence" value="ECO:0007669"/>
    <property type="project" value="UniProtKB-KW"/>
</dbReference>
<keyword evidence="2" id="KW-1185">Reference proteome</keyword>
<keyword evidence="1" id="KW-0378">Hydrolase</keyword>
<dbReference type="PANTHER" id="PTHR43481:SF4">
    <property type="entry name" value="GLYCEROL-1-PHOSPHATE PHOSPHOHYDROLASE 1-RELATED"/>
    <property type="match status" value="1"/>
</dbReference>
<dbReference type="InterPro" id="IPR036412">
    <property type="entry name" value="HAD-like_sf"/>
</dbReference>
<evidence type="ECO:0000313" key="2">
    <source>
        <dbReference type="Proteomes" id="UP001500390"/>
    </source>
</evidence>
<dbReference type="InterPro" id="IPR023198">
    <property type="entry name" value="PGP-like_dom2"/>
</dbReference>
<dbReference type="PRINTS" id="PR00413">
    <property type="entry name" value="HADHALOGNASE"/>
</dbReference>
<protein>
    <submittedName>
        <fullName evidence="1">HAD-IA family hydrolase</fullName>
    </submittedName>
</protein>
<evidence type="ECO:0000313" key="1">
    <source>
        <dbReference type="EMBL" id="GAA4397840.1"/>
    </source>
</evidence>
<accession>A0ABP8JYE5</accession>
<dbReference type="SUPFAM" id="SSF56784">
    <property type="entry name" value="HAD-like"/>
    <property type="match status" value="1"/>
</dbReference>
<organism evidence="1 2">
    <name type="scientific">Ornithinibacter aureus</name>
    <dbReference type="NCBI Taxonomy" id="622664"/>
    <lineage>
        <taxon>Bacteria</taxon>
        <taxon>Bacillati</taxon>
        <taxon>Actinomycetota</taxon>
        <taxon>Actinomycetes</taxon>
        <taxon>Micrococcales</taxon>
        <taxon>Intrasporangiaceae</taxon>
        <taxon>Ornithinibacter</taxon>
    </lineage>
</organism>
<dbReference type="PANTHER" id="PTHR43481">
    <property type="entry name" value="FRUCTOSE-1-PHOSPHATE PHOSPHATASE"/>
    <property type="match status" value="1"/>
</dbReference>
<dbReference type="InterPro" id="IPR006439">
    <property type="entry name" value="HAD-SF_hydro_IA"/>
</dbReference>
<comment type="caution">
    <text evidence="1">The sequence shown here is derived from an EMBL/GenBank/DDBJ whole genome shotgun (WGS) entry which is preliminary data.</text>
</comment>
<dbReference type="Gene3D" id="3.40.50.1000">
    <property type="entry name" value="HAD superfamily/HAD-like"/>
    <property type="match status" value="1"/>
</dbReference>
<dbReference type="Proteomes" id="UP001500390">
    <property type="component" value="Unassembled WGS sequence"/>
</dbReference>
<dbReference type="CDD" id="cd07505">
    <property type="entry name" value="HAD_BPGM-like"/>
    <property type="match status" value="1"/>
</dbReference>
<dbReference type="Gene3D" id="1.10.150.240">
    <property type="entry name" value="Putative phosphatase, domain 2"/>
    <property type="match status" value="1"/>
</dbReference>
<proteinExistence type="predicted"/>
<dbReference type="InterPro" id="IPR041492">
    <property type="entry name" value="HAD_2"/>
</dbReference>
<dbReference type="Pfam" id="PF13419">
    <property type="entry name" value="HAD_2"/>
    <property type="match status" value="1"/>
</dbReference>
<reference evidence="2" key="1">
    <citation type="journal article" date="2019" name="Int. J. Syst. Evol. Microbiol.">
        <title>The Global Catalogue of Microorganisms (GCM) 10K type strain sequencing project: providing services to taxonomists for standard genome sequencing and annotation.</title>
        <authorList>
            <consortium name="The Broad Institute Genomics Platform"/>
            <consortium name="The Broad Institute Genome Sequencing Center for Infectious Disease"/>
            <person name="Wu L."/>
            <person name="Ma J."/>
        </authorList>
    </citation>
    <scope>NUCLEOTIDE SEQUENCE [LARGE SCALE GENOMIC DNA]</scope>
    <source>
        <strain evidence="2">JCM 17738</strain>
    </source>
</reference>
<dbReference type="SFLD" id="SFLDS00003">
    <property type="entry name" value="Haloacid_Dehalogenase"/>
    <property type="match status" value="1"/>
</dbReference>
<gene>
    <name evidence="1" type="ORF">GCM10023153_22200</name>
</gene>